<dbReference type="PATRIC" id="fig|587753.10.peg.2630"/>
<name>A0A0D5XYB7_9PSED</name>
<evidence type="ECO:0000256" key="1">
    <source>
        <dbReference type="SAM" id="SignalP"/>
    </source>
</evidence>
<evidence type="ECO:0000313" key="2">
    <source>
        <dbReference type="EMBL" id="AKA24088.1"/>
    </source>
</evidence>
<dbReference type="Proteomes" id="UP000032748">
    <property type="component" value="Chromosome"/>
</dbReference>
<protein>
    <submittedName>
        <fullName evidence="2">Uncharacterized protein</fullName>
    </submittedName>
</protein>
<gene>
    <name evidence="2" type="ORF">PCL1606_26370</name>
</gene>
<dbReference type="KEGG" id="pcz:PCL1606_26370"/>
<organism evidence="2 3">
    <name type="scientific">Pseudomonas chlororaphis</name>
    <dbReference type="NCBI Taxonomy" id="587753"/>
    <lineage>
        <taxon>Bacteria</taxon>
        <taxon>Pseudomonadati</taxon>
        <taxon>Pseudomonadota</taxon>
        <taxon>Gammaproteobacteria</taxon>
        <taxon>Pseudomonadales</taxon>
        <taxon>Pseudomonadaceae</taxon>
        <taxon>Pseudomonas</taxon>
    </lineage>
</organism>
<reference evidence="2 3" key="1">
    <citation type="journal article" date="2015" name="Mol. Plant Microbe Interact.">
        <title>Comparative Genomic Analysis of Pseudomonas chlororaphis PCL1606 Reveals New Insight into Antifungal Compounds Involved in Biocontrol.</title>
        <authorList>
            <person name="Calderon C.E."/>
            <person name="Ramos C."/>
            <person name="de Vicente A."/>
            <person name="Cazorla F.M."/>
        </authorList>
    </citation>
    <scope>NUCLEOTIDE SEQUENCE [LARGE SCALE GENOMIC DNA]</scope>
    <source>
        <strain evidence="2 3">PCL1606</strain>
    </source>
</reference>
<sequence>MHPLKTQLSAIASTLCLTAFSTSLFAQVFVCTNSNTDPNCNNYTAITATQQALKPRTPDEPTVDQALKDAGHDSVRNGYNSVGNTNLYLKSDLWHLGGDNQMSAEHLTAYVYKNDQKVRTCHVFSTYLPTQKVYRTTCDK</sequence>
<keyword evidence="1" id="KW-0732">Signal</keyword>
<evidence type="ECO:0000313" key="3">
    <source>
        <dbReference type="Proteomes" id="UP000032748"/>
    </source>
</evidence>
<dbReference type="EMBL" id="CP011110">
    <property type="protein sequence ID" value="AKA24088.1"/>
    <property type="molecule type" value="Genomic_DNA"/>
</dbReference>
<dbReference type="AlphaFoldDB" id="A0A0D5XYB7"/>
<proteinExistence type="predicted"/>
<dbReference type="OrthoDB" id="7032101at2"/>
<dbReference type="RefSeq" id="WP_044463522.1">
    <property type="nucleotide sequence ID" value="NZ_CP011110.1"/>
</dbReference>
<feature type="signal peptide" evidence="1">
    <location>
        <begin position="1"/>
        <end position="26"/>
    </location>
</feature>
<feature type="chain" id="PRO_5002299453" evidence="1">
    <location>
        <begin position="27"/>
        <end position="140"/>
    </location>
</feature>
<accession>A0A0D5XYB7</accession>